<organism evidence="1 2">
    <name type="scientific">Candidatus Altarchaeum hamiconexum</name>
    <dbReference type="NCBI Taxonomy" id="1803513"/>
    <lineage>
        <taxon>Archaea</taxon>
        <taxon>Candidatus Altarchaeota</taxon>
        <taxon>Candidatus Altiarchaeia</taxon>
        <taxon>Candidatus Altarchaeales</taxon>
        <taxon>Candidatus Altarchaeaceae</taxon>
        <taxon>Candidatus Altarchaeum</taxon>
    </lineage>
</organism>
<dbReference type="EMBL" id="JAACQH010000132">
    <property type="protein sequence ID" value="NCS91929.1"/>
    <property type="molecule type" value="Genomic_DNA"/>
</dbReference>
<protein>
    <submittedName>
        <fullName evidence="1">Uncharacterized protein</fullName>
    </submittedName>
</protein>
<evidence type="ECO:0000313" key="2">
    <source>
        <dbReference type="Proteomes" id="UP000738826"/>
    </source>
</evidence>
<reference evidence="1" key="1">
    <citation type="submission" date="2019-11" db="EMBL/GenBank/DDBJ databases">
        <title>Lipid analysis of CO2-rich subsurface aquifers suggests an autotrophy-based deep biosphere with lysolipids enriched in CPR bacteria.</title>
        <authorList>
            <person name="Probst A.J."/>
            <person name="Elling F.J."/>
            <person name="Castelle C.J."/>
            <person name="Zhu Q."/>
            <person name="Elvert M."/>
            <person name="Birarda G."/>
            <person name="Holman H.-Y."/>
            <person name="Lane K.R."/>
            <person name="Ladd B."/>
            <person name="Ryan M.C."/>
            <person name="Woyke T."/>
            <person name="Hinrichs K.-U."/>
            <person name="Banfield J.F."/>
        </authorList>
    </citation>
    <scope>NUCLEOTIDE SEQUENCE</scope>
    <source>
        <strain evidence="1">CG_2015-04_33_537</strain>
    </source>
</reference>
<name>A0A8J7YWE9_9ARCH</name>
<gene>
    <name evidence="1" type="ORF">GW779_05975</name>
</gene>
<dbReference type="InterPro" id="IPR011518">
    <property type="entry name" value="Transposase_36"/>
</dbReference>
<dbReference type="AlphaFoldDB" id="A0A8J7YWE9"/>
<proteinExistence type="predicted"/>
<comment type="caution">
    <text evidence="1">The sequence shown here is derived from an EMBL/GenBank/DDBJ whole genome shotgun (WGS) entry which is preliminary data.</text>
</comment>
<sequence>MDKNNIIKRCQNDYNLISNTTTKKGLKIEATLDRNEYEKGIKVSDKELEEINIKFNKKNPKWNYTINQSKKRKNK</sequence>
<evidence type="ECO:0000313" key="1">
    <source>
        <dbReference type="EMBL" id="NCS91929.1"/>
    </source>
</evidence>
<dbReference type="Pfam" id="PF07592">
    <property type="entry name" value="DDE_Tnp_ISAZ013"/>
    <property type="match status" value="1"/>
</dbReference>
<accession>A0A8J7YWE9</accession>
<dbReference type="Proteomes" id="UP000738826">
    <property type="component" value="Unassembled WGS sequence"/>
</dbReference>